<evidence type="ECO:0000256" key="9">
    <source>
        <dbReference type="ARBA" id="ARBA00023212"/>
    </source>
</evidence>
<evidence type="ECO:0000313" key="12">
    <source>
        <dbReference type="Proteomes" id="UP001059041"/>
    </source>
</evidence>
<dbReference type="EMBL" id="JAFHDT010000021">
    <property type="protein sequence ID" value="KAI7794595.1"/>
    <property type="molecule type" value="Genomic_DNA"/>
</dbReference>
<dbReference type="InterPro" id="IPR018979">
    <property type="entry name" value="FERM_N"/>
</dbReference>
<dbReference type="SUPFAM" id="SSF50729">
    <property type="entry name" value="PH domain-like"/>
    <property type="match status" value="1"/>
</dbReference>
<dbReference type="InterPro" id="IPR018980">
    <property type="entry name" value="FERM_PH-like_C"/>
</dbReference>
<dbReference type="SMART" id="SM00295">
    <property type="entry name" value="B41"/>
    <property type="match status" value="1"/>
</dbReference>
<evidence type="ECO:0000256" key="6">
    <source>
        <dbReference type="ARBA" id="ARBA00022553"/>
    </source>
</evidence>
<evidence type="ECO:0000256" key="1">
    <source>
        <dbReference type="ARBA" id="ARBA00004245"/>
    </source>
</evidence>
<keyword evidence="8" id="KW-0175">Coiled coil</keyword>
<dbReference type="PROSITE" id="PS00660">
    <property type="entry name" value="FERM_1"/>
    <property type="match status" value="1"/>
</dbReference>
<dbReference type="Gene3D" id="2.30.29.30">
    <property type="entry name" value="Pleckstrin-homology domain (PH domain)/Phosphotyrosine-binding domain (PTB)"/>
    <property type="match status" value="1"/>
</dbReference>
<dbReference type="PANTHER" id="PTHR46079">
    <property type="entry name" value="FERM DOMAIN-CONTAINING PROTEIN 4"/>
    <property type="match status" value="1"/>
</dbReference>
<dbReference type="SUPFAM" id="SSF47031">
    <property type="entry name" value="Second domain of FERM"/>
    <property type="match status" value="1"/>
</dbReference>
<dbReference type="FunFam" id="3.10.20.90:FF:000019">
    <property type="entry name" value="FERM domain containing 4A"/>
    <property type="match status" value="1"/>
</dbReference>
<keyword evidence="9" id="KW-0206">Cytoskeleton</keyword>
<feature type="domain" description="FERM" evidence="10">
    <location>
        <begin position="59"/>
        <end position="361"/>
    </location>
</feature>
<dbReference type="PANTHER" id="PTHR46079:SF1">
    <property type="entry name" value="FERM DOMAIN-CONTAINING PROTEIN 4B"/>
    <property type="match status" value="1"/>
</dbReference>
<dbReference type="InterPro" id="IPR029071">
    <property type="entry name" value="Ubiquitin-like_domsf"/>
</dbReference>
<dbReference type="SUPFAM" id="SSF54236">
    <property type="entry name" value="Ubiquitin-like"/>
    <property type="match status" value="1"/>
</dbReference>
<dbReference type="InterPro" id="IPR000299">
    <property type="entry name" value="FERM_domain"/>
</dbReference>
<evidence type="ECO:0000256" key="4">
    <source>
        <dbReference type="ARBA" id="ARBA00022427"/>
    </source>
</evidence>
<dbReference type="FunFam" id="1.20.80.10:FF:000008">
    <property type="entry name" value="FERM domain containing 4A"/>
    <property type="match status" value="1"/>
</dbReference>
<dbReference type="Pfam" id="PF11819">
    <property type="entry name" value="CUPID"/>
    <property type="match status" value="1"/>
</dbReference>
<evidence type="ECO:0000256" key="8">
    <source>
        <dbReference type="ARBA" id="ARBA00023054"/>
    </source>
</evidence>
<dbReference type="InterPro" id="IPR011993">
    <property type="entry name" value="PH-like_dom_sf"/>
</dbReference>
<dbReference type="InterPro" id="IPR014352">
    <property type="entry name" value="FERM/acyl-CoA-bd_prot_sf"/>
</dbReference>
<dbReference type="InterPro" id="IPR019747">
    <property type="entry name" value="FERM_CS"/>
</dbReference>
<accession>A0A9W7WCX2</accession>
<name>A0A9W7WCX2_TRIRA</name>
<dbReference type="InterPro" id="IPR019749">
    <property type="entry name" value="Band_41_domain"/>
</dbReference>
<dbReference type="InterPro" id="IPR019748">
    <property type="entry name" value="FERM_central"/>
</dbReference>
<comment type="caution">
    <text evidence="11">The sequence shown here is derived from an EMBL/GenBank/DDBJ whole genome shotgun (WGS) entry which is preliminary data.</text>
</comment>
<dbReference type="InterPro" id="IPR047176">
    <property type="entry name" value="FRMD4A/B"/>
</dbReference>
<dbReference type="PROSITE" id="PS50057">
    <property type="entry name" value="FERM_3"/>
    <property type="match status" value="1"/>
</dbReference>
<dbReference type="Pfam" id="PF09380">
    <property type="entry name" value="FERM_C"/>
    <property type="match status" value="1"/>
</dbReference>
<dbReference type="InterPro" id="IPR021774">
    <property type="entry name" value="CUPID"/>
</dbReference>
<evidence type="ECO:0000259" key="10">
    <source>
        <dbReference type="PROSITE" id="PS50057"/>
    </source>
</evidence>
<evidence type="ECO:0000256" key="2">
    <source>
        <dbReference type="ARBA" id="ARBA00004435"/>
    </source>
</evidence>
<proteinExistence type="predicted"/>
<dbReference type="Gene3D" id="3.10.20.90">
    <property type="entry name" value="Phosphatidylinositol 3-kinase Catalytic Subunit, Chain A, domain 1"/>
    <property type="match status" value="1"/>
</dbReference>
<dbReference type="GO" id="GO:0005856">
    <property type="term" value="C:cytoskeleton"/>
    <property type="evidence" value="ECO:0007669"/>
    <property type="project" value="UniProtKB-SubCell"/>
</dbReference>
<keyword evidence="12" id="KW-1185">Reference proteome</keyword>
<evidence type="ECO:0000313" key="11">
    <source>
        <dbReference type="EMBL" id="KAI7794595.1"/>
    </source>
</evidence>
<keyword evidence="6" id="KW-0597">Phosphoprotein</keyword>
<protein>
    <submittedName>
        <fullName evidence="11">FERM domain-containing protein 4B</fullName>
    </submittedName>
</protein>
<dbReference type="Gene3D" id="1.20.80.10">
    <property type="match status" value="1"/>
</dbReference>
<dbReference type="InterPro" id="IPR041785">
    <property type="entry name" value="FRMD4A/B_FERM_C"/>
</dbReference>
<evidence type="ECO:0000256" key="7">
    <source>
        <dbReference type="ARBA" id="ARBA00022949"/>
    </source>
</evidence>
<keyword evidence="4" id="KW-0796">Tight junction</keyword>
<sequence>MAWGLACGVETLLVRSGCFIWQIVLWIIRRCYLQRMRSCQQCLQTCFYLGEVYQMTEGRLCQVQLLDDRKLELLVQPKLLSRELLDLVSSHFNLKEKEYFGFTYLDDIGQCKWLQLDRKVLEHDFSKKSGPIALQFLVRFYIESISLLKDPTTVELFFLNAKSAVYNGDIEVDSELVFKLAAHALQESKGDYTSDENTRADLKKLPALPTKVLQEHPSLAYCEERVIENYKLLKGLSRGQAIVQYLTLVESVPTYGVHYYEVKDKQGIPWWLGISYKGIGQYDHQDKVKPRKLFQWKQLENLYFREKKFAVEVNDPHRRTVTKRTFGQTGLVIHTWYASHSLIKTIWVMAISQHQFYLNRKQSKAKIITARSLGDIAADLTENGTSKMNKLSAGVKNQLIMASNGSLVSTGSADSEMNDDQKKEKLVELRKKEREIQDELSQKLTALKEICLREAELTGKLPKEYPVSKGETPPRVRKRVGTAFKLDDLFPYNEDPYLRNLESRFALQQKIVEAAKKLAAEPDISKLARKKRRRNCLDAMQKLQEIEDEMNQILSVNIAFEGRHRKPPNHSSGLNGSYMKHYKSLLAVTTTRMMAARGHVLAPSSVHHVLVLLCLLLAWSMNQIDLHQPSTHGLTGLLTAVHVKPYPECQRPPTAYLKPPLCPVTPTAAASSGNLPSPDNNTFHRNDKASKMFRLGPHRSEGHIRGFRHRSGSLESQSQLLHSRCSKSVFPLSPSRRSNSTEVLDDCSSYSSMDYCPPCSVTPPYRTLDSHSYDYRFHRNTAIYGNTGSMPNLVPQNSSCYAYQQNHYGPHAYYVTGYPGFDYEPCSNGAYVYESELEGHYNLNPSYPTHGYHGRSRNRHYGMEGSDNLFQNPYATVRPPRGRQGPLNEVLTKNMYKALVAEHLKGWYNRSAGQHRDPGGCHLVYTYKYDRGSQHSLGYQTLPAPFSHSSRTNSFSSVSSTASGGGNWQNHLTVGLNDSELSDTPLGAGAYSPSYSRSPTHRNLFSKHVKRFVNTVTRTMTINTTICCDMSSEGFAWRIPSRTGWEN</sequence>
<evidence type="ECO:0000256" key="5">
    <source>
        <dbReference type="ARBA" id="ARBA00022490"/>
    </source>
</evidence>
<organism evidence="11 12">
    <name type="scientific">Triplophysa rosa</name>
    <name type="common">Cave loach</name>
    <dbReference type="NCBI Taxonomy" id="992332"/>
    <lineage>
        <taxon>Eukaryota</taxon>
        <taxon>Metazoa</taxon>
        <taxon>Chordata</taxon>
        <taxon>Craniata</taxon>
        <taxon>Vertebrata</taxon>
        <taxon>Euteleostomi</taxon>
        <taxon>Actinopterygii</taxon>
        <taxon>Neopterygii</taxon>
        <taxon>Teleostei</taxon>
        <taxon>Ostariophysi</taxon>
        <taxon>Cypriniformes</taxon>
        <taxon>Nemacheilidae</taxon>
        <taxon>Triplophysa</taxon>
    </lineage>
</organism>
<keyword evidence="7" id="KW-0965">Cell junction</keyword>
<comment type="subcellular location">
    <subcellularLocation>
        <location evidence="3">Cell junction</location>
        <location evidence="3">Adherens junction</location>
    </subcellularLocation>
    <subcellularLocation>
        <location evidence="2">Cell junction</location>
        <location evidence="2">Tight junction</location>
    </subcellularLocation>
    <subcellularLocation>
        <location evidence="1">Cytoplasm</location>
        <location evidence="1">Cytoskeleton</location>
    </subcellularLocation>
</comment>
<evidence type="ECO:0000256" key="3">
    <source>
        <dbReference type="ARBA" id="ARBA00004536"/>
    </source>
</evidence>
<keyword evidence="5" id="KW-0963">Cytoplasm</keyword>
<dbReference type="PRINTS" id="PR00935">
    <property type="entry name" value="BAND41"/>
</dbReference>
<reference evidence="11" key="1">
    <citation type="submission" date="2021-02" db="EMBL/GenBank/DDBJ databases">
        <title>Comparative genomics reveals that relaxation of natural selection precedes convergent phenotypic evolution of cavefish.</title>
        <authorList>
            <person name="Peng Z."/>
        </authorList>
    </citation>
    <scope>NUCLEOTIDE SEQUENCE</scope>
    <source>
        <tissue evidence="11">Muscle</tissue>
    </source>
</reference>
<dbReference type="CDD" id="cd17200">
    <property type="entry name" value="FERM_F1_FRMD4B"/>
    <property type="match status" value="1"/>
</dbReference>
<dbReference type="FunFam" id="2.30.29.30:FF:000022">
    <property type="entry name" value="Putative FERM domain-containing protein 4A"/>
    <property type="match status" value="1"/>
</dbReference>
<dbReference type="GO" id="GO:0090162">
    <property type="term" value="P:establishment of epithelial cell polarity"/>
    <property type="evidence" value="ECO:0007669"/>
    <property type="project" value="InterPro"/>
</dbReference>
<dbReference type="Pfam" id="PF00373">
    <property type="entry name" value="FERM_M"/>
    <property type="match status" value="1"/>
</dbReference>
<dbReference type="CDD" id="cd13191">
    <property type="entry name" value="FERM_C_FRMD4A_FRMD4B"/>
    <property type="match status" value="1"/>
</dbReference>
<dbReference type="CDD" id="cd14473">
    <property type="entry name" value="FERM_B-lobe"/>
    <property type="match status" value="1"/>
</dbReference>
<dbReference type="GO" id="GO:0005912">
    <property type="term" value="C:adherens junction"/>
    <property type="evidence" value="ECO:0007669"/>
    <property type="project" value="UniProtKB-SubCell"/>
</dbReference>
<dbReference type="InterPro" id="IPR035963">
    <property type="entry name" value="FERM_2"/>
</dbReference>
<dbReference type="AlphaFoldDB" id="A0A9W7WCX2"/>
<gene>
    <name evidence="11" type="ORF">IRJ41_016788</name>
</gene>
<dbReference type="Proteomes" id="UP001059041">
    <property type="component" value="Linkage Group LG21"/>
</dbReference>
<dbReference type="Pfam" id="PF09379">
    <property type="entry name" value="FERM_N"/>
    <property type="match status" value="1"/>
</dbReference>
<dbReference type="SMART" id="SM01196">
    <property type="entry name" value="FERM_C"/>
    <property type="match status" value="1"/>
</dbReference>
<dbReference type="GO" id="GO:0005923">
    <property type="term" value="C:bicellular tight junction"/>
    <property type="evidence" value="ECO:0007669"/>
    <property type="project" value="UniProtKB-SubCell"/>
</dbReference>